<sequence length="171" mass="19389">MMTLDLSLPSRAPELGRFGDCNWDDAAFAVYTLLGDKVPLESVVQVLEKQWLEQGNETHLVRPAPFITSFKTLQEVVQAHIALDKGKRTRSDGGAAADIEWWPTAFIVVVHEQWMSKPGGLLLVYVDDEKNCEMDKFFFQAKDAYMMLSSLSFGDEDLARNKTIYQEELQP</sequence>
<evidence type="ECO:0000313" key="2">
    <source>
        <dbReference type="Proteomes" id="UP000293547"/>
    </source>
</evidence>
<proteinExistence type="predicted"/>
<keyword evidence="2" id="KW-1185">Reference proteome</keyword>
<evidence type="ECO:0000313" key="1">
    <source>
        <dbReference type="EMBL" id="KAB2104183.1"/>
    </source>
</evidence>
<name>A0ACB6FIL5_9PLEO</name>
<protein>
    <submittedName>
        <fullName evidence="1">Uncharacterized protein</fullName>
    </submittedName>
</protein>
<gene>
    <name evidence="1" type="ORF">AG0111_0g7364</name>
</gene>
<comment type="caution">
    <text evidence="1">The sequence shown here is derived from an EMBL/GenBank/DDBJ whole genome shotgun (WGS) entry which is preliminary data.</text>
</comment>
<organism evidence="1 2">
    <name type="scientific">Alternaria gaisen</name>
    <dbReference type="NCBI Taxonomy" id="167740"/>
    <lineage>
        <taxon>Eukaryota</taxon>
        <taxon>Fungi</taxon>
        <taxon>Dikarya</taxon>
        <taxon>Ascomycota</taxon>
        <taxon>Pezizomycotina</taxon>
        <taxon>Dothideomycetes</taxon>
        <taxon>Pleosporomycetidae</taxon>
        <taxon>Pleosporales</taxon>
        <taxon>Pleosporineae</taxon>
        <taxon>Pleosporaceae</taxon>
        <taxon>Alternaria</taxon>
        <taxon>Alternaria sect. Alternaria</taxon>
    </lineage>
</organism>
<reference evidence="1 2" key="1">
    <citation type="journal article" date="2019" name="bioRxiv">
        <title>Genomics, evolutionary history and diagnostics of the Alternaria alternata species group including apple and Asian pear pathotypes.</title>
        <authorList>
            <person name="Armitage A.D."/>
            <person name="Cockerton H.M."/>
            <person name="Sreenivasaprasad S."/>
            <person name="Woodhall J.W."/>
            <person name="Lane C.R."/>
            <person name="Harrison R.J."/>
            <person name="Clarkson J.P."/>
        </authorList>
    </citation>
    <scope>NUCLEOTIDE SEQUENCE [LARGE SCALE GENOMIC DNA]</scope>
    <source>
        <strain evidence="1 2">FERA 650</strain>
    </source>
</reference>
<dbReference type="EMBL" id="PDWZ02000007">
    <property type="protein sequence ID" value="KAB2104183.1"/>
    <property type="molecule type" value="Genomic_DNA"/>
</dbReference>
<dbReference type="Proteomes" id="UP000293547">
    <property type="component" value="Unassembled WGS sequence"/>
</dbReference>
<accession>A0ACB6FIL5</accession>